<name>A0A076MN78_AMYME</name>
<dbReference type="STRING" id="1068978.AMETH_0243"/>
<feature type="transmembrane region" description="Helical" evidence="1">
    <location>
        <begin position="394"/>
        <end position="414"/>
    </location>
</feature>
<reference evidence="2 3" key="1">
    <citation type="submission" date="2014-07" db="EMBL/GenBank/DDBJ databases">
        <title>Whole Genome Sequence of the Amycolatopsis methanolica 239.</title>
        <authorList>
            <person name="Tang B."/>
        </authorList>
    </citation>
    <scope>NUCLEOTIDE SEQUENCE [LARGE SCALE GENOMIC DNA]</scope>
    <source>
        <strain evidence="2 3">239</strain>
    </source>
</reference>
<dbReference type="HOGENOM" id="CLU_375015_0_0_11"/>
<feature type="transmembrane region" description="Helical" evidence="1">
    <location>
        <begin position="145"/>
        <end position="162"/>
    </location>
</feature>
<protein>
    <submittedName>
        <fullName evidence="2">Uncharacterized protein</fullName>
    </submittedName>
</protein>
<dbReference type="eggNOG" id="COG1287">
    <property type="taxonomic scope" value="Bacteria"/>
</dbReference>
<dbReference type="EMBL" id="CP009110">
    <property type="protein sequence ID" value="AIJ20335.1"/>
    <property type="molecule type" value="Genomic_DNA"/>
</dbReference>
<dbReference type="AlphaFoldDB" id="A0A076MN78"/>
<dbReference type="PATRIC" id="fig|1068978.7.peg.260"/>
<feature type="transmembrane region" description="Helical" evidence="1">
    <location>
        <begin position="363"/>
        <end position="382"/>
    </location>
</feature>
<feature type="transmembrane region" description="Helical" evidence="1">
    <location>
        <begin position="169"/>
        <end position="185"/>
    </location>
</feature>
<sequence length="710" mass="77050">MREVTQVLDASDEVDRTARRPRRALPGNPAFWLTGALAALVGVVFVASGMAWNQGKLIAPLDDVYIHLQYGRQLGLGRFFQFNTGDEISAGASSLLYALVLGAAYLVGFHGTFFLVFAMGFGILCFALASGLVTVLGTKLVSRSVGVWSGVLVALSGPLAWGSASGMEVGLVMLLVVAMLLAFVTEQPWARFRWTPVLGGVLALVRTEGLILAVTLAFAALWTVWAHRRMTRARRTVLRALWTLLPIAVGVAQLLFYKIATGTVSANGIQSKSFLHDRPVFWLSEFADRTMANARAFVSIFLGFDGQDYAFPGALLVFAAGMVYVFLTRPTWRPMLYALAAGLLLILVSVSTLNTALVHELRYVQPFMPVFILFVVIGVYGLSRIATRERARRISLHGALVVVLVLSLATLPSWSVRFGRATAAIRDTDVSVAQWVRGNLPPGSVVAVKDVGAVAYFGGHRVLDLIGLGTNGFAAPANNGTGSLYEALKHLPAAERPGYFAVYDPWPGPSMEPLKDVGVLRTPSEMSFEVQAQPDLGGRLIVPFRRLNVYEADWSLAGSGDEQAVPGELRDYVNVGDLRSEGEHGYEPVLAQVGTQPWTSLGRVGDVIDSARPIVGGEKFMAHNLVPGRPLTLTSRTAMHGTVFDMRVLVNGVEAGVWTRDSQQGTWSTYSFTVSAELVTAPSVEVEIRQPRPLLNPYPDYTSYGYWLSQ</sequence>
<dbReference type="KEGG" id="amq:AMETH_0243"/>
<keyword evidence="1" id="KW-0812">Transmembrane</keyword>
<feature type="transmembrane region" description="Helical" evidence="1">
    <location>
        <begin position="336"/>
        <end position="357"/>
    </location>
</feature>
<keyword evidence="1" id="KW-1133">Transmembrane helix</keyword>
<accession>A0A076MN78</accession>
<organism evidence="2 3">
    <name type="scientific">Amycolatopsis methanolica 239</name>
    <dbReference type="NCBI Taxonomy" id="1068978"/>
    <lineage>
        <taxon>Bacteria</taxon>
        <taxon>Bacillati</taxon>
        <taxon>Actinomycetota</taxon>
        <taxon>Actinomycetes</taxon>
        <taxon>Pseudonocardiales</taxon>
        <taxon>Pseudonocardiaceae</taxon>
        <taxon>Amycolatopsis</taxon>
        <taxon>Amycolatopsis methanolica group</taxon>
    </lineage>
</organism>
<feature type="transmembrane region" description="Helical" evidence="1">
    <location>
        <begin position="309"/>
        <end position="327"/>
    </location>
</feature>
<feature type="transmembrane region" description="Helical" evidence="1">
    <location>
        <begin position="237"/>
        <end position="257"/>
    </location>
</feature>
<evidence type="ECO:0000256" key="1">
    <source>
        <dbReference type="SAM" id="Phobius"/>
    </source>
</evidence>
<evidence type="ECO:0000313" key="2">
    <source>
        <dbReference type="EMBL" id="AIJ20335.1"/>
    </source>
</evidence>
<feature type="transmembrane region" description="Helical" evidence="1">
    <location>
        <begin position="197"/>
        <end position="225"/>
    </location>
</feature>
<feature type="transmembrane region" description="Helical" evidence="1">
    <location>
        <begin position="30"/>
        <end position="52"/>
    </location>
</feature>
<gene>
    <name evidence="2" type="ORF">AMETH_0243</name>
</gene>
<dbReference type="Proteomes" id="UP000062973">
    <property type="component" value="Chromosome"/>
</dbReference>
<feature type="transmembrane region" description="Helical" evidence="1">
    <location>
        <begin position="114"/>
        <end position="133"/>
    </location>
</feature>
<keyword evidence="3" id="KW-1185">Reference proteome</keyword>
<evidence type="ECO:0000313" key="3">
    <source>
        <dbReference type="Proteomes" id="UP000062973"/>
    </source>
</evidence>
<feature type="transmembrane region" description="Helical" evidence="1">
    <location>
        <begin position="88"/>
        <end position="107"/>
    </location>
</feature>
<keyword evidence="1" id="KW-0472">Membrane</keyword>
<dbReference type="RefSeq" id="WP_223843026.1">
    <property type="nucleotide sequence ID" value="NZ_AQUL01000001.1"/>
</dbReference>
<proteinExistence type="predicted"/>